<protein>
    <submittedName>
        <fullName evidence="1">Uncharacterized protein</fullName>
    </submittedName>
</protein>
<accession>A0A285EDU9</accession>
<reference evidence="1 2" key="1">
    <citation type="submission" date="2017-09" db="EMBL/GenBank/DDBJ databases">
        <authorList>
            <person name="Ehlers B."/>
            <person name="Leendertz F.H."/>
        </authorList>
    </citation>
    <scope>NUCLEOTIDE SEQUENCE [LARGE SCALE GENOMIC DNA]</scope>
    <source>
        <strain evidence="1 2">DSM 46844</strain>
    </source>
</reference>
<evidence type="ECO:0000313" key="2">
    <source>
        <dbReference type="Proteomes" id="UP000219514"/>
    </source>
</evidence>
<evidence type="ECO:0000313" key="1">
    <source>
        <dbReference type="EMBL" id="SNX97298.1"/>
    </source>
</evidence>
<dbReference type="RefSeq" id="WP_097207262.1">
    <property type="nucleotide sequence ID" value="NZ_JACHXB010000002.1"/>
</dbReference>
<gene>
    <name evidence="1" type="ORF">SAMN06893097_106248</name>
</gene>
<name>A0A285EDU9_9ACTN</name>
<proteinExistence type="predicted"/>
<keyword evidence="2" id="KW-1185">Reference proteome</keyword>
<dbReference type="Proteomes" id="UP000219514">
    <property type="component" value="Unassembled WGS sequence"/>
</dbReference>
<dbReference type="AlphaFoldDB" id="A0A285EDU9"/>
<dbReference type="EMBL" id="OBDO01000006">
    <property type="protein sequence ID" value="SNX97298.1"/>
    <property type="molecule type" value="Genomic_DNA"/>
</dbReference>
<organism evidence="1 2">
    <name type="scientific">Geodermatophilus sabuli</name>
    <dbReference type="NCBI Taxonomy" id="1564158"/>
    <lineage>
        <taxon>Bacteria</taxon>
        <taxon>Bacillati</taxon>
        <taxon>Actinomycetota</taxon>
        <taxon>Actinomycetes</taxon>
        <taxon>Geodermatophilales</taxon>
        <taxon>Geodermatophilaceae</taxon>
        <taxon>Geodermatophilus</taxon>
    </lineage>
</organism>
<sequence>MTTLAPPSDRFAVLDVLIARALAELRDARLRCARTSDRQNLDHQTRAEANLNALLEYRHATQHR</sequence>